<dbReference type="PANTHER" id="PTHR13806:SF31">
    <property type="entry name" value="FLOTILLIN-LIKE PROTEIN 1-RELATED"/>
    <property type="match status" value="1"/>
</dbReference>
<dbReference type="InterPro" id="IPR001107">
    <property type="entry name" value="Band_7"/>
</dbReference>
<dbReference type="Pfam" id="PF15975">
    <property type="entry name" value="Flot"/>
    <property type="match status" value="1"/>
</dbReference>
<dbReference type="CDD" id="cd03399">
    <property type="entry name" value="SPFH_flotillin"/>
    <property type="match status" value="1"/>
</dbReference>
<feature type="domain" description="Flotillin C-terminal" evidence="10">
    <location>
        <begin position="579"/>
        <end position="708"/>
    </location>
</feature>
<organism evidence="11 12">
    <name type="scientific">Microbaculum marinum</name>
    <dbReference type="NCBI Taxonomy" id="1764581"/>
    <lineage>
        <taxon>Bacteria</taxon>
        <taxon>Pseudomonadati</taxon>
        <taxon>Pseudomonadota</taxon>
        <taxon>Alphaproteobacteria</taxon>
        <taxon>Hyphomicrobiales</taxon>
        <taxon>Tepidamorphaceae</taxon>
        <taxon>Microbaculum</taxon>
    </lineage>
</organism>
<dbReference type="EMBL" id="JAZHOF010000001">
    <property type="protein sequence ID" value="MEJ8569907.1"/>
    <property type="molecule type" value="Genomic_DNA"/>
</dbReference>
<dbReference type="AlphaFoldDB" id="A0AAW9R9U6"/>
<name>A0AAW9R9U6_9HYPH</name>
<evidence type="ECO:0000256" key="8">
    <source>
        <dbReference type="SAM" id="Phobius"/>
    </source>
</evidence>
<comment type="subcellular location">
    <subcellularLocation>
        <location evidence="2">Cell membrane</location>
    </subcellularLocation>
    <subcellularLocation>
        <location evidence="1">Membrane</location>
        <topology evidence="1">Single-pass membrane protein</topology>
    </subcellularLocation>
</comment>
<keyword evidence="5 8" id="KW-0472">Membrane</keyword>
<evidence type="ECO:0000256" key="4">
    <source>
        <dbReference type="ARBA" id="ARBA00022475"/>
    </source>
</evidence>
<reference evidence="11 12" key="1">
    <citation type="submission" date="2024-02" db="EMBL/GenBank/DDBJ databases">
        <title>Genome analysis and characterization of Microbaculum marinisediminis sp. nov., isolated from marine sediment.</title>
        <authorList>
            <person name="Du Z.-J."/>
            <person name="Ye Y.-Q."/>
            <person name="Zhang Z.-R."/>
            <person name="Yuan S.-M."/>
            <person name="Zhang X.-Y."/>
        </authorList>
    </citation>
    <scope>NUCLEOTIDE SEQUENCE [LARGE SCALE GENOMIC DNA]</scope>
    <source>
        <strain evidence="11 12">SDUM1044001</strain>
    </source>
</reference>
<feature type="coiled-coil region" evidence="6">
    <location>
        <begin position="201"/>
        <end position="234"/>
    </location>
</feature>
<dbReference type="Proteomes" id="UP001378188">
    <property type="component" value="Unassembled WGS sequence"/>
</dbReference>
<keyword evidence="8" id="KW-1133">Transmembrane helix</keyword>
<protein>
    <submittedName>
        <fullName evidence="11">Flotillin domain-containing protein</fullName>
    </submittedName>
</protein>
<dbReference type="GO" id="GO:0005886">
    <property type="term" value="C:plasma membrane"/>
    <property type="evidence" value="ECO:0007669"/>
    <property type="project" value="UniProtKB-SubCell"/>
</dbReference>
<gene>
    <name evidence="11" type="ORF">V3328_00375</name>
</gene>
<comment type="similarity">
    <text evidence="3">Belongs to the band 7/mec-2 family. Flotillin subfamily.</text>
</comment>
<sequence>MTGADAIAIIILLTILIAVGVYLLHWLYRHSSKDQSFVRTGSGGEKVVMGGGALVIPIVHDITVVNMNAIPLQIRLVGEQSLITQNKMRIDLVAEFLVRVIATREGVSDAARTLGDRTQDPLALKEIIQGRFVDAMASVAASMTMEEIHQDRSRYVERVSDLVAKRLGTNGLELENASLTSLNQTDISVFNPSNAFDAEGLTQLTEQIEARRKLRNKIENETRIEIKLKDQEAEQRALEIDRDLEYARIDQARAIEIRKAAQAAEIESERSSSAISIAQAREKADEESQRIRIMKDHAVESERIRSQNEIRALEIERHKDTELTEIASQTKLATERLLTQQQIEAERIERERLVKEAQIKSRREIEVFDASSGTEIEEARLARERAVETRRIETTREIELLAVEKTREVRVSQEVAQTEQDRAVIAKQHALEIERLRKDEDVAQQDIVRRQKVRLAETQSMRKVEDAAIVANRELDEMRVAAEKYIERFVIEQDMEIELADKQRLISVVNKAIEEAVARTDEAKARKALAAVEEQVETVRAEENANRNKKIEIIVAEAAAERDALRVLRRAESEKLAIEHRAQAEIAEAKAAGIRYETDAEGHRKLNEAENMRNDESRRSAIYENLVKSLPQIIRESVKPMENIESIKILQVDGLPGLNSPSESGGGGGGTGGTGPSGGNISDQVVNSAMKYRTQVAFVDGLMEEIGLPLKNLGAAGGMQFRNFPGAPEGKSGKGDD</sequence>
<dbReference type="InterPro" id="IPR031905">
    <property type="entry name" value="Flotillin_C"/>
</dbReference>
<feature type="coiled-coil region" evidence="6">
    <location>
        <begin position="331"/>
        <end position="358"/>
    </location>
</feature>
<evidence type="ECO:0000259" key="10">
    <source>
        <dbReference type="Pfam" id="PF15975"/>
    </source>
</evidence>
<evidence type="ECO:0000256" key="2">
    <source>
        <dbReference type="ARBA" id="ARBA00004236"/>
    </source>
</evidence>
<comment type="caution">
    <text evidence="11">The sequence shown here is derived from an EMBL/GenBank/DDBJ whole genome shotgun (WGS) entry which is preliminary data.</text>
</comment>
<evidence type="ECO:0000256" key="1">
    <source>
        <dbReference type="ARBA" id="ARBA00004167"/>
    </source>
</evidence>
<feature type="transmembrane region" description="Helical" evidence="8">
    <location>
        <begin position="6"/>
        <end position="28"/>
    </location>
</feature>
<evidence type="ECO:0000256" key="3">
    <source>
        <dbReference type="ARBA" id="ARBA00007161"/>
    </source>
</evidence>
<feature type="domain" description="Band 7" evidence="9">
    <location>
        <begin position="41"/>
        <end position="184"/>
    </location>
</feature>
<dbReference type="Gene3D" id="3.30.479.30">
    <property type="entry name" value="Band 7 domain"/>
    <property type="match status" value="1"/>
</dbReference>
<keyword evidence="4" id="KW-1003">Cell membrane</keyword>
<evidence type="ECO:0000259" key="9">
    <source>
        <dbReference type="Pfam" id="PF01145"/>
    </source>
</evidence>
<dbReference type="PANTHER" id="PTHR13806">
    <property type="entry name" value="FLOTILLIN-RELATED"/>
    <property type="match status" value="1"/>
</dbReference>
<dbReference type="SUPFAM" id="SSF117892">
    <property type="entry name" value="Band 7/SPFH domain"/>
    <property type="match status" value="1"/>
</dbReference>
<accession>A0AAW9R9U6</accession>
<evidence type="ECO:0000256" key="5">
    <source>
        <dbReference type="ARBA" id="ARBA00023136"/>
    </source>
</evidence>
<feature type="region of interest" description="Disordered" evidence="7">
    <location>
        <begin position="655"/>
        <end position="682"/>
    </location>
</feature>
<evidence type="ECO:0000256" key="6">
    <source>
        <dbReference type="SAM" id="Coils"/>
    </source>
</evidence>
<keyword evidence="12" id="KW-1185">Reference proteome</keyword>
<evidence type="ECO:0000313" key="12">
    <source>
        <dbReference type="Proteomes" id="UP001378188"/>
    </source>
</evidence>
<evidence type="ECO:0000313" key="11">
    <source>
        <dbReference type="EMBL" id="MEJ8569907.1"/>
    </source>
</evidence>
<proteinExistence type="inferred from homology"/>
<keyword evidence="6" id="KW-0175">Coiled coil</keyword>
<dbReference type="RefSeq" id="WP_340327650.1">
    <property type="nucleotide sequence ID" value="NZ_JAZHOF010000001.1"/>
</dbReference>
<keyword evidence="8" id="KW-0812">Transmembrane</keyword>
<evidence type="ECO:0000256" key="7">
    <source>
        <dbReference type="SAM" id="MobiDB-lite"/>
    </source>
</evidence>
<dbReference type="Pfam" id="PF01145">
    <property type="entry name" value="Band_7"/>
    <property type="match status" value="1"/>
</dbReference>
<feature type="compositionally biased region" description="Gly residues" evidence="7">
    <location>
        <begin position="664"/>
        <end position="678"/>
    </location>
</feature>
<dbReference type="InterPro" id="IPR027705">
    <property type="entry name" value="Flotillin_fam"/>
</dbReference>
<dbReference type="InterPro" id="IPR036013">
    <property type="entry name" value="Band_7/SPFH_dom_sf"/>
</dbReference>